<proteinExistence type="evidence at transcript level"/>
<feature type="signal peptide" evidence="2">
    <location>
        <begin position="1"/>
        <end position="21"/>
    </location>
</feature>
<dbReference type="EMBL" id="HM023781">
    <property type="protein sequence ID" value="ADJ58514.1"/>
    <property type="molecule type" value="mRNA"/>
</dbReference>
<evidence type="ECO:0000313" key="3">
    <source>
        <dbReference type="EMBL" id="ADJ58514.1"/>
    </source>
</evidence>
<evidence type="ECO:0000256" key="2">
    <source>
        <dbReference type="SAM" id="SignalP"/>
    </source>
</evidence>
<organism evidence="3">
    <name type="scientific">Heliconius erato</name>
    <name type="common">Crimson patched longwing butterfly</name>
    <dbReference type="NCBI Taxonomy" id="33431"/>
    <lineage>
        <taxon>Eukaryota</taxon>
        <taxon>Metazoa</taxon>
        <taxon>Ecdysozoa</taxon>
        <taxon>Arthropoda</taxon>
        <taxon>Hexapoda</taxon>
        <taxon>Insecta</taxon>
        <taxon>Pterygota</taxon>
        <taxon>Neoptera</taxon>
        <taxon>Endopterygota</taxon>
        <taxon>Lepidoptera</taxon>
        <taxon>Glossata</taxon>
        <taxon>Ditrysia</taxon>
        <taxon>Papilionoidea</taxon>
        <taxon>Nymphalidae</taxon>
        <taxon>Heliconiinae</taxon>
        <taxon>Heliconiini</taxon>
        <taxon>Heliconius</taxon>
    </lineage>
</organism>
<keyword evidence="2" id="KW-0732">Signal</keyword>
<sequence>MFKQMIVAVFIIYLKLRFINASPKIHLKEIDLEDNFNPKDTTTRSELLNRAINLIKREKGPQQAAVNVCISRNKDVKNKLGCIIDLIERNQRSQHHGPGPNLENDDDYFEIYPEFFINHRSRSKNFSQDYIDINDLLRSNKDSDRKRKIIFKIVNPEHQVQSIDRNDMRRFNKFVNKKILRTVSDSDSDSSDSSVSRKKIQYSISESSSEEKSHEKPKEKSREKVKVKANSVMYMQSPSRIYEARRRLPHFIQKGIIGMKMI</sequence>
<evidence type="ECO:0000256" key="1">
    <source>
        <dbReference type="SAM" id="MobiDB-lite"/>
    </source>
</evidence>
<feature type="region of interest" description="Disordered" evidence="1">
    <location>
        <begin position="184"/>
        <end position="229"/>
    </location>
</feature>
<name>D9HQ26_HELEA</name>
<dbReference type="AlphaFoldDB" id="D9HQ26"/>
<feature type="chain" id="PRO_5003125225" evidence="2">
    <location>
        <begin position="22"/>
        <end position="262"/>
    </location>
</feature>
<protein>
    <submittedName>
        <fullName evidence="3">Seminal fluid protein HACP008</fullName>
    </submittedName>
</protein>
<accession>D9HQ26</accession>
<reference evidence="3" key="1">
    <citation type="journal article" date="2010" name="Mol. Biol. Evol.">
        <title>Combined EST and proteomic analysis identifies rapidly evolving seminal fluid proteins in Heliconius butterflies.</title>
        <authorList>
            <person name="Walters J.R."/>
            <person name="Harrison R.G."/>
        </authorList>
    </citation>
    <scope>NUCLEOTIDE SEQUENCE</scope>
</reference>
<feature type="compositionally biased region" description="Basic and acidic residues" evidence="1">
    <location>
        <begin position="209"/>
        <end position="226"/>
    </location>
</feature>